<dbReference type="Gene3D" id="3.20.20.80">
    <property type="entry name" value="Glycosidases"/>
    <property type="match status" value="1"/>
</dbReference>
<comment type="subunit">
    <text evidence="10">Monomer.</text>
</comment>
<evidence type="ECO:0000256" key="7">
    <source>
        <dbReference type="ARBA" id="ARBA00022679"/>
    </source>
</evidence>
<feature type="active site" description="Proton donor" evidence="10 11">
    <location>
        <position position="453"/>
    </location>
</feature>
<organism evidence="13 14">
    <name type="scientific">Paludibaculum fermentans</name>
    <dbReference type="NCBI Taxonomy" id="1473598"/>
    <lineage>
        <taxon>Bacteria</taxon>
        <taxon>Pseudomonadati</taxon>
        <taxon>Acidobacteriota</taxon>
        <taxon>Terriglobia</taxon>
        <taxon>Bryobacterales</taxon>
        <taxon>Bryobacteraceae</taxon>
        <taxon>Paludibaculum</taxon>
    </lineage>
</organism>
<keyword evidence="7 10" id="KW-0808">Transferase</keyword>
<protein>
    <recommendedName>
        <fullName evidence="10">1,4-alpha-glucan branching enzyme GlgB</fullName>
        <ecNumber evidence="10">2.4.1.18</ecNumber>
    </recommendedName>
    <alternativeName>
        <fullName evidence="10">1,4-alpha-D-glucan:1,4-alpha-D-glucan 6-glucosyl-transferase</fullName>
    </alternativeName>
    <alternativeName>
        <fullName evidence="10">Alpha-(1-&gt;4)-glucan branching enzyme</fullName>
    </alternativeName>
    <alternativeName>
        <fullName evidence="10">Glycogen branching enzyme</fullName>
        <shortName evidence="10">BE</shortName>
    </alternativeName>
</protein>
<comment type="pathway">
    <text evidence="3 10">Glycan biosynthesis; glycogen biosynthesis.</text>
</comment>
<dbReference type="SUPFAM" id="SSF51445">
    <property type="entry name" value="(Trans)glycosidases"/>
    <property type="match status" value="1"/>
</dbReference>
<gene>
    <name evidence="10 13" type="primary">glgB</name>
    <name evidence="13" type="ORF">IRI77_15955</name>
</gene>
<dbReference type="EC" id="2.4.1.18" evidence="10"/>
<evidence type="ECO:0000256" key="11">
    <source>
        <dbReference type="PIRSR" id="PIRSR000463-1"/>
    </source>
</evidence>
<dbReference type="HAMAP" id="MF_00685">
    <property type="entry name" value="GlgB"/>
    <property type="match status" value="1"/>
</dbReference>
<evidence type="ECO:0000313" key="13">
    <source>
        <dbReference type="EMBL" id="QOY91382.1"/>
    </source>
</evidence>
<dbReference type="FunFam" id="2.60.40.10:FF:000169">
    <property type="entry name" value="1,4-alpha-glucan branching enzyme GlgB"/>
    <property type="match status" value="1"/>
</dbReference>
<dbReference type="CDD" id="cd02855">
    <property type="entry name" value="E_set_GBE_prok_N"/>
    <property type="match status" value="1"/>
</dbReference>
<dbReference type="Pfam" id="PF02806">
    <property type="entry name" value="Alpha-amylase_C"/>
    <property type="match status" value="1"/>
</dbReference>
<sequence length="721" mass="83109">MKPGELDALVGGYHGDPFSVLGPHQDEDGWIIRALLPQAASASVRLPDDSTIPMERVHDTGVYAARMKEDPGAYRIHIEQQRGGSVELEDPYRFAPLLSSFDLHLHAEGTNYQSWHSMGAHMTEVDGIPGVRFAVWAPNAEMVSVAGDFNQWDTARHPMRRRDSGIWELFIPKIGEGEVYKYFVRSRIYGVSGLKCDPYGFASEKPPKQASIVWNLERYQWSDQQWMDQRSRTQWLERPISVYELHLESWMRNPDGEPLSYRELAAHLIPYVKRMGFTHLELMPIAEHPYSGSWGYQVVGYFAPTARFGNPDDFRYFVDQCHQNGIAIIVDWVPAHFPKDAHGLARFDGTACYEHDDPRMGEHKDWGTLIFNFGRNEVRNFLISNALFWLKEYHIDGLRVDAVASMLYLDYSREAGEWIPNKYGGRENLEAIDFLRKFNEEAHTVPGAVTIAEESTSYAGVSHPVYSGGLGFTMKWNMGWMHDMFAYFKSDPVYRRFNHNHITFSLLYAFTENFVLPISHDEVVHGKGSLIGKMPGDEWQRFANVRVFLAYMFAHPGKKLLFMGCELGQYEEWNWQSQIRWDLLQYPLHRGLSDFLRELNFLYQNEPSLYEVDYHWQGFEWIDFRDVDNSVISFIRRAKNHENFLVVVCNFTPVVRYNYNVGVPAGGVYQEVMNSDWQHFGGSGVCNSGDLRTNSGKVQGRDNFISLTLPPLSVTIYRRVG</sequence>
<evidence type="ECO:0000259" key="12">
    <source>
        <dbReference type="SMART" id="SM00642"/>
    </source>
</evidence>
<dbReference type="PIRSF" id="PIRSF000463">
    <property type="entry name" value="GlgB"/>
    <property type="match status" value="1"/>
</dbReference>
<dbReference type="GO" id="GO:0005829">
    <property type="term" value="C:cytosol"/>
    <property type="evidence" value="ECO:0007669"/>
    <property type="project" value="TreeGrafter"/>
</dbReference>
<dbReference type="InterPro" id="IPR044143">
    <property type="entry name" value="GlgB_N_E_set_prok"/>
</dbReference>
<dbReference type="Gene3D" id="2.60.40.10">
    <property type="entry name" value="Immunoglobulins"/>
    <property type="match status" value="2"/>
</dbReference>
<dbReference type="InterPro" id="IPR014756">
    <property type="entry name" value="Ig_E-set"/>
</dbReference>
<evidence type="ECO:0000256" key="6">
    <source>
        <dbReference type="ARBA" id="ARBA00022676"/>
    </source>
</evidence>
<evidence type="ECO:0000256" key="3">
    <source>
        <dbReference type="ARBA" id="ARBA00004964"/>
    </source>
</evidence>
<accession>A0A7S7NX29</accession>
<feature type="domain" description="Glycosyl hydrolase family 13 catalytic" evidence="12">
    <location>
        <begin position="244"/>
        <end position="585"/>
    </location>
</feature>
<evidence type="ECO:0000256" key="8">
    <source>
        <dbReference type="ARBA" id="ARBA00023056"/>
    </source>
</evidence>
<dbReference type="Gene3D" id="2.60.40.1180">
    <property type="entry name" value="Golgi alpha-mannosidase II"/>
    <property type="match status" value="1"/>
</dbReference>
<dbReference type="PANTHER" id="PTHR43651:SF3">
    <property type="entry name" value="1,4-ALPHA-GLUCAN-BRANCHING ENZYME"/>
    <property type="match status" value="1"/>
</dbReference>
<dbReference type="Proteomes" id="UP000593892">
    <property type="component" value="Chromosome"/>
</dbReference>
<dbReference type="NCBIfam" id="NF008967">
    <property type="entry name" value="PRK12313.1"/>
    <property type="match status" value="1"/>
</dbReference>
<keyword evidence="14" id="KW-1185">Reference proteome</keyword>
<evidence type="ECO:0000256" key="9">
    <source>
        <dbReference type="ARBA" id="ARBA00023277"/>
    </source>
</evidence>
<reference evidence="13 14" key="1">
    <citation type="submission" date="2020-10" db="EMBL/GenBank/DDBJ databases">
        <title>Complete genome sequence of Paludibaculum fermentans P105T, a facultatively anaerobic acidobacterium capable of dissimilatory Fe(III) reduction.</title>
        <authorList>
            <person name="Dedysh S.N."/>
            <person name="Beletsky A.V."/>
            <person name="Kulichevskaya I.S."/>
            <person name="Mardanov A.V."/>
            <person name="Ravin N.V."/>
        </authorList>
    </citation>
    <scope>NUCLEOTIDE SEQUENCE [LARGE SCALE GENOMIC DNA]</scope>
    <source>
        <strain evidence="13 14">P105</strain>
    </source>
</reference>
<dbReference type="GO" id="GO:0003844">
    <property type="term" value="F:1,4-alpha-glucan branching enzyme activity"/>
    <property type="evidence" value="ECO:0007669"/>
    <property type="project" value="UniProtKB-UniRule"/>
</dbReference>
<dbReference type="SMART" id="SM00642">
    <property type="entry name" value="Aamy"/>
    <property type="match status" value="1"/>
</dbReference>
<keyword evidence="8 10" id="KW-0320">Glycogen biosynthesis</keyword>
<dbReference type="InterPro" id="IPR006047">
    <property type="entry name" value="GH13_cat_dom"/>
</dbReference>
<dbReference type="FunFam" id="2.60.40.1180:FF:000002">
    <property type="entry name" value="1,4-alpha-glucan branching enzyme GlgB"/>
    <property type="match status" value="1"/>
</dbReference>
<dbReference type="NCBIfam" id="NF003811">
    <property type="entry name" value="PRK05402.1"/>
    <property type="match status" value="1"/>
</dbReference>
<evidence type="ECO:0000256" key="10">
    <source>
        <dbReference type="HAMAP-Rule" id="MF_00685"/>
    </source>
</evidence>
<evidence type="ECO:0000256" key="5">
    <source>
        <dbReference type="ARBA" id="ARBA00022600"/>
    </source>
</evidence>
<dbReference type="Pfam" id="PF22019">
    <property type="entry name" value="GlgB_N"/>
    <property type="match status" value="1"/>
</dbReference>
<proteinExistence type="inferred from homology"/>
<dbReference type="InterPro" id="IPR006407">
    <property type="entry name" value="GlgB"/>
</dbReference>
<dbReference type="RefSeq" id="WP_194453036.1">
    <property type="nucleotide sequence ID" value="NZ_CP063849.1"/>
</dbReference>
<dbReference type="UniPathway" id="UPA00164"/>
<dbReference type="Pfam" id="PF00128">
    <property type="entry name" value="Alpha-amylase"/>
    <property type="match status" value="1"/>
</dbReference>
<dbReference type="PANTHER" id="PTHR43651">
    <property type="entry name" value="1,4-ALPHA-GLUCAN-BRANCHING ENZYME"/>
    <property type="match status" value="1"/>
</dbReference>
<keyword evidence="6 10" id="KW-0328">Glycosyltransferase</keyword>
<evidence type="ECO:0000256" key="4">
    <source>
        <dbReference type="ARBA" id="ARBA00009000"/>
    </source>
</evidence>
<dbReference type="InterPro" id="IPR006048">
    <property type="entry name" value="A-amylase/branching_C"/>
</dbReference>
<dbReference type="NCBIfam" id="TIGR01515">
    <property type="entry name" value="branching_enzym"/>
    <property type="match status" value="1"/>
</dbReference>
<comment type="similarity">
    <text evidence="4 10">Belongs to the glycosyl hydrolase 13 family. GlgB subfamily.</text>
</comment>
<dbReference type="EMBL" id="CP063849">
    <property type="protein sequence ID" value="QOY91382.1"/>
    <property type="molecule type" value="Genomic_DNA"/>
</dbReference>
<dbReference type="AlphaFoldDB" id="A0A7S7NX29"/>
<dbReference type="InterPro" id="IPR013783">
    <property type="entry name" value="Ig-like_fold"/>
</dbReference>
<keyword evidence="5 10" id="KW-0321">Glycogen metabolism</keyword>
<evidence type="ECO:0000256" key="2">
    <source>
        <dbReference type="ARBA" id="ARBA00002953"/>
    </source>
</evidence>
<dbReference type="InterPro" id="IPR017853">
    <property type="entry name" value="GH"/>
</dbReference>
<dbReference type="GO" id="GO:0043169">
    <property type="term" value="F:cation binding"/>
    <property type="evidence" value="ECO:0007669"/>
    <property type="project" value="InterPro"/>
</dbReference>
<dbReference type="InterPro" id="IPR037439">
    <property type="entry name" value="Branching_enzy"/>
</dbReference>
<name>A0A7S7NX29_PALFE</name>
<feature type="active site" description="Nucleophile" evidence="10 11">
    <location>
        <position position="401"/>
    </location>
</feature>
<dbReference type="SUPFAM" id="SSF81296">
    <property type="entry name" value="E set domains"/>
    <property type="match status" value="2"/>
</dbReference>
<dbReference type="InterPro" id="IPR004193">
    <property type="entry name" value="Glyco_hydro_13_N"/>
</dbReference>
<comment type="catalytic activity">
    <reaction evidence="1 10">
        <text>Transfers a segment of a (1-&gt;4)-alpha-D-glucan chain to a primary hydroxy group in a similar glucan chain.</text>
        <dbReference type="EC" id="2.4.1.18"/>
    </reaction>
</comment>
<dbReference type="Pfam" id="PF02922">
    <property type="entry name" value="CBM_48"/>
    <property type="match status" value="1"/>
</dbReference>
<evidence type="ECO:0000313" key="14">
    <source>
        <dbReference type="Proteomes" id="UP000593892"/>
    </source>
</evidence>
<dbReference type="InterPro" id="IPR013780">
    <property type="entry name" value="Glyco_hydro_b"/>
</dbReference>
<dbReference type="GO" id="GO:0004553">
    <property type="term" value="F:hydrolase activity, hydrolyzing O-glycosyl compounds"/>
    <property type="evidence" value="ECO:0007669"/>
    <property type="project" value="InterPro"/>
</dbReference>
<dbReference type="InterPro" id="IPR054169">
    <property type="entry name" value="GlgB_N"/>
</dbReference>
<dbReference type="SUPFAM" id="SSF51011">
    <property type="entry name" value="Glycosyl hydrolase domain"/>
    <property type="match status" value="1"/>
</dbReference>
<comment type="function">
    <text evidence="2 10">Catalyzes the formation of the alpha-1,6-glucosidic linkages in glycogen by scission of a 1,4-alpha-linked oligosaccharide from growing alpha-1,4-glucan chains and the subsequent attachment of the oligosaccharide to the alpha-1,6 position.</text>
</comment>
<dbReference type="CDD" id="cd11322">
    <property type="entry name" value="AmyAc_Glg_BE"/>
    <property type="match status" value="1"/>
</dbReference>
<keyword evidence="9 10" id="KW-0119">Carbohydrate metabolism</keyword>
<dbReference type="FunFam" id="3.20.20.80:FF:000003">
    <property type="entry name" value="1,4-alpha-glucan branching enzyme GlgB"/>
    <property type="match status" value="1"/>
</dbReference>
<dbReference type="KEGG" id="pfer:IRI77_15955"/>
<evidence type="ECO:0000256" key="1">
    <source>
        <dbReference type="ARBA" id="ARBA00000826"/>
    </source>
</evidence>
<dbReference type="GO" id="GO:0005978">
    <property type="term" value="P:glycogen biosynthetic process"/>
    <property type="evidence" value="ECO:0007669"/>
    <property type="project" value="UniProtKB-UniRule"/>
</dbReference>